<protein>
    <submittedName>
        <fullName evidence="1">Uncharacterized protein</fullName>
    </submittedName>
</protein>
<evidence type="ECO:0000313" key="2">
    <source>
        <dbReference type="Proteomes" id="UP001196843"/>
    </source>
</evidence>
<gene>
    <name evidence="1" type="ORF">JNB62_06355</name>
</gene>
<keyword evidence="2" id="KW-1185">Reference proteome</keyword>
<evidence type="ECO:0000313" key="1">
    <source>
        <dbReference type="EMBL" id="MBW9093298.1"/>
    </source>
</evidence>
<dbReference type="RefSeq" id="WP_220300027.1">
    <property type="nucleotide sequence ID" value="NZ_JAEUAW010000004.1"/>
</dbReference>
<sequence length="109" mass="11326">MKRVIYAGSEFVTGDDIAAALLATCQALAEVGEAETVSIPTLNADGSVGGVLLLIGPASQMMAHQIVTDAEEVIDAPAVSRLNAIQRRLHPTAAFDVEPADPSPWDGDL</sequence>
<accession>A0ABS7HKS6</accession>
<comment type="caution">
    <text evidence="1">The sequence shown here is derived from an EMBL/GenBank/DDBJ whole genome shotgun (WGS) entry which is preliminary data.</text>
</comment>
<reference evidence="1 2" key="1">
    <citation type="journal article" date="2021" name="MBio">
        <title>Poor Competitiveness of Bradyrhizobium in Pigeon Pea Root Colonization in Indian Soils.</title>
        <authorList>
            <person name="Chalasani D."/>
            <person name="Basu A."/>
            <person name="Pullabhotla S.V.S.R.N."/>
            <person name="Jorrin B."/>
            <person name="Neal A.L."/>
            <person name="Poole P.S."/>
            <person name="Podile A.R."/>
            <person name="Tkacz A."/>
        </authorList>
    </citation>
    <scope>NUCLEOTIDE SEQUENCE [LARGE SCALE GENOMIC DNA]</scope>
    <source>
        <strain evidence="1 2">HU14</strain>
    </source>
</reference>
<dbReference type="EMBL" id="JAEUAW010000004">
    <property type="protein sequence ID" value="MBW9093298.1"/>
    <property type="molecule type" value="Genomic_DNA"/>
</dbReference>
<proteinExistence type="predicted"/>
<name>A0ABS7HKS6_9MICO</name>
<organism evidence="1 2">
    <name type="scientific">Microbacterium jejuense</name>
    <dbReference type="NCBI Taxonomy" id="1263637"/>
    <lineage>
        <taxon>Bacteria</taxon>
        <taxon>Bacillati</taxon>
        <taxon>Actinomycetota</taxon>
        <taxon>Actinomycetes</taxon>
        <taxon>Micrococcales</taxon>
        <taxon>Microbacteriaceae</taxon>
        <taxon>Microbacterium</taxon>
    </lineage>
</organism>
<dbReference type="Proteomes" id="UP001196843">
    <property type="component" value="Unassembled WGS sequence"/>
</dbReference>